<dbReference type="InterPro" id="IPR023299">
    <property type="entry name" value="ATPase_P-typ_cyto_dom_N"/>
</dbReference>
<dbReference type="KEGG" id="sdf:ACG33_11090"/>
<evidence type="ECO:0000256" key="13">
    <source>
        <dbReference type="ARBA" id="ARBA00023065"/>
    </source>
</evidence>
<dbReference type="Proteomes" id="UP000070250">
    <property type="component" value="Chromosome"/>
</dbReference>
<protein>
    <recommendedName>
        <fullName evidence="17">HMA domain-containing protein</fullName>
    </recommendedName>
</protein>
<evidence type="ECO:0000256" key="2">
    <source>
        <dbReference type="ARBA" id="ARBA00006024"/>
    </source>
</evidence>
<feature type="transmembrane region" description="Helical" evidence="15">
    <location>
        <begin position="159"/>
        <end position="179"/>
    </location>
</feature>
<dbReference type="SFLD" id="SFLDG00002">
    <property type="entry name" value="C1.7:_P-type_atpase_like"/>
    <property type="match status" value="1"/>
</dbReference>
<dbReference type="Gene3D" id="2.70.150.10">
    <property type="entry name" value="Calcium-transporting ATPase, cytoplasmic transduction domain A"/>
    <property type="match status" value="1"/>
</dbReference>
<keyword evidence="13" id="KW-0406">Ion transport</keyword>
<feature type="transmembrane region" description="Helical" evidence="15">
    <location>
        <begin position="758"/>
        <end position="777"/>
    </location>
</feature>
<dbReference type="PANTHER" id="PTHR43520">
    <property type="entry name" value="ATP7, ISOFORM B"/>
    <property type="match status" value="1"/>
</dbReference>
<evidence type="ECO:0000313" key="18">
    <source>
        <dbReference type="EMBL" id="AMN47634.1"/>
    </source>
</evidence>
<dbReference type="Gene3D" id="3.40.1110.10">
    <property type="entry name" value="Calcium-transporting ATPase, cytoplasmic domain N"/>
    <property type="match status" value="1"/>
</dbReference>
<feature type="transmembrane region" description="Helical" evidence="15">
    <location>
        <begin position="254"/>
        <end position="272"/>
    </location>
</feature>
<dbReference type="GO" id="GO:0016887">
    <property type="term" value="F:ATP hydrolysis activity"/>
    <property type="evidence" value="ECO:0007669"/>
    <property type="project" value="InterPro"/>
</dbReference>
<dbReference type="STRING" id="465721.ACG33_11090"/>
<dbReference type="InterPro" id="IPR018303">
    <property type="entry name" value="ATPase_P-typ_P_site"/>
</dbReference>
<dbReference type="InterPro" id="IPR021993">
    <property type="entry name" value="ATPase-cat-bd"/>
</dbReference>
<evidence type="ECO:0000256" key="5">
    <source>
        <dbReference type="ARBA" id="ARBA00022553"/>
    </source>
</evidence>
<evidence type="ECO:0000256" key="12">
    <source>
        <dbReference type="ARBA" id="ARBA00022989"/>
    </source>
</evidence>
<dbReference type="Pfam" id="PF00122">
    <property type="entry name" value="E1-E2_ATPase"/>
    <property type="match status" value="1"/>
</dbReference>
<dbReference type="InterPro" id="IPR008250">
    <property type="entry name" value="ATPase_P-typ_transduc_dom_A_sf"/>
</dbReference>
<dbReference type="Pfam" id="PF00403">
    <property type="entry name" value="HMA"/>
    <property type="match status" value="1"/>
</dbReference>
<dbReference type="InterPro" id="IPR001757">
    <property type="entry name" value="P_typ_ATPase"/>
</dbReference>
<dbReference type="PATRIC" id="fig|465721.4.peg.2364"/>
<dbReference type="Pfam" id="PF12156">
    <property type="entry name" value="ATPase-cat_bd"/>
    <property type="match status" value="1"/>
</dbReference>
<evidence type="ECO:0000313" key="19">
    <source>
        <dbReference type="Proteomes" id="UP000070250"/>
    </source>
</evidence>
<dbReference type="AlphaFoldDB" id="A0A127FB30"/>
<dbReference type="PRINTS" id="PR00943">
    <property type="entry name" value="CUATPASE"/>
</dbReference>
<dbReference type="InterPro" id="IPR036412">
    <property type="entry name" value="HAD-like_sf"/>
</dbReference>
<dbReference type="EMBL" id="CP011971">
    <property type="protein sequence ID" value="AMN47634.1"/>
    <property type="molecule type" value="Genomic_DNA"/>
</dbReference>
<keyword evidence="6 15" id="KW-0812">Transmembrane</keyword>
<evidence type="ECO:0000256" key="16">
    <source>
        <dbReference type="SAM" id="MobiDB-lite"/>
    </source>
</evidence>
<evidence type="ECO:0000256" key="11">
    <source>
        <dbReference type="ARBA" id="ARBA00022967"/>
    </source>
</evidence>
<evidence type="ECO:0000259" key="17">
    <source>
        <dbReference type="PROSITE" id="PS50846"/>
    </source>
</evidence>
<keyword evidence="7 15" id="KW-0479">Metal-binding</keyword>
<dbReference type="PROSITE" id="PS50846">
    <property type="entry name" value="HMA_2"/>
    <property type="match status" value="1"/>
</dbReference>
<dbReference type="SUPFAM" id="SSF81653">
    <property type="entry name" value="Calcium ATPase, transduction domain A"/>
    <property type="match status" value="1"/>
</dbReference>
<dbReference type="PROSITE" id="PS00154">
    <property type="entry name" value="ATPASE_E1_E2"/>
    <property type="match status" value="1"/>
</dbReference>
<dbReference type="NCBIfam" id="TIGR01494">
    <property type="entry name" value="ATPase_P-type"/>
    <property type="match status" value="2"/>
</dbReference>
<dbReference type="SUPFAM" id="SSF56784">
    <property type="entry name" value="HAD-like"/>
    <property type="match status" value="1"/>
</dbReference>
<feature type="compositionally biased region" description="Low complexity" evidence="16">
    <location>
        <begin position="827"/>
        <end position="842"/>
    </location>
</feature>
<evidence type="ECO:0000256" key="8">
    <source>
        <dbReference type="ARBA" id="ARBA00022741"/>
    </source>
</evidence>
<comment type="subcellular location">
    <subcellularLocation>
        <location evidence="1">Cell membrane</location>
        <topology evidence="1">Multi-pass membrane protein</topology>
    </subcellularLocation>
</comment>
<dbReference type="GO" id="GO:0043682">
    <property type="term" value="F:P-type divalent copper transporter activity"/>
    <property type="evidence" value="ECO:0007669"/>
    <property type="project" value="TreeGrafter"/>
</dbReference>
<accession>A0A127FB30</accession>
<dbReference type="InterPro" id="IPR006121">
    <property type="entry name" value="HMA_dom"/>
</dbReference>
<dbReference type="Pfam" id="PF00702">
    <property type="entry name" value="Hydrolase"/>
    <property type="match status" value="1"/>
</dbReference>
<dbReference type="GO" id="GO:0055070">
    <property type="term" value="P:copper ion homeostasis"/>
    <property type="evidence" value="ECO:0007669"/>
    <property type="project" value="TreeGrafter"/>
</dbReference>
<feature type="domain" description="HMA" evidence="17">
    <location>
        <begin position="71"/>
        <end position="137"/>
    </location>
</feature>
<organism evidence="18 19">
    <name type="scientific">Steroidobacter denitrificans</name>
    <dbReference type="NCBI Taxonomy" id="465721"/>
    <lineage>
        <taxon>Bacteria</taxon>
        <taxon>Pseudomonadati</taxon>
        <taxon>Pseudomonadota</taxon>
        <taxon>Gammaproteobacteria</taxon>
        <taxon>Steroidobacterales</taxon>
        <taxon>Steroidobacteraceae</taxon>
        <taxon>Steroidobacter</taxon>
    </lineage>
</organism>
<keyword evidence="9 15" id="KW-0067">ATP-binding</keyword>
<dbReference type="CDD" id="cd02079">
    <property type="entry name" value="P-type_ATPase_HM"/>
    <property type="match status" value="1"/>
</dbReference>
<dbReference type="InterPro" id="IPR036163">
    <property type="entry name" value="HMA_dom_sf"/>
</dbReference>
<dbReference type="PRINTS" id="PR00119">
    <property type="entry name" value="CATATPASE"/>
</dbReference>
<dbReference type="SFLD" id="SFLDF00027">
    <property type="entry name" value="p-type_atpase"/>
    <property type="match status" value="1"/>
</dbReference>
<gene>
    <name evidence="18" type="ORF">ACG33_11090</name>
</gene>
<dbReference type="InterPro" id="IPR023298">
    <property type="entry name" value="ATPase_P-typ_TM_dom_sf"/>
</dbReference>
<dbReference type="PANTHER" id="PTHR43520:SF5">
    <property type="entry name" value="CATION-TRANSPORTING P-TYPE ATPASE-RELATED"/>
    <property type="match status" value="1"/>
</dbReference>
<evidence type="ECO:0000256" key="4">
    <source>
        <dbReference type="ARBA" id="ARBA00022475"/>
    </source>
</evidence>
<dbReference type="NCBIfam" id="TIGR01525">
    <property type="entry name" value="ATPase-IB_hvy"/>
    <property type="match status" value="1"/>
</dbReference>
<proteinExistence type="inferred from homology"/>
<feature type="transmembrane region" description="Helical" evidence="15">
    <location>
        <begin position="230"/>
        <end position="248"/>
    </location>
</feature>
<comment type="similarity">
    <text evidence="2 15">Belongs to the cation transport ATPase (P-type) (TC 3.A.3) family. Type IB subfamily.</text>
</comment>
<evidence type="ECO:0000256" key="7">
    <source>
        <dbReference type="ARBA" id="ARBA00022723"/>
    </source>
</evidence>
<feature type="transmembrane region" description="Helical" evidence="15">
    <location>
        <begin position="410"/>
        <end position="428"/>
    </location>
</feature>
<evidence type="ECO:0000256" key="1">
    <source>
        <dbReference type="ARBA" id="ARBA00004651"/>
    </source>
</evidence>
<dbReference type="SUPFAM" id="SSF81665">
    <property type="entry name" value="Calcium ATPase, transmembrane domain M"/>
    <property type="match status" value="1"/>
</dbReference>
<keyword evidence="8 15" id="KW-0547">Nucleotide-binding</keyword>
<reference evidence="18 19" key="1">
    <citation type="submission" date="2015-06" db="EMBL/GenBank/DDBJ databases">
        <title>A Comprehensive Approach to Explore the Metabolic and Phylogenetic Diversity of Bacterial Steroid Degradation in the Environment: Testosterone as an Example.</title>
        <authorList>
            <person name="Yang F.-C."/>
            <person name="Chen Y.-L."/>
            <person name="Yu C.-P."/>
            <person name="Tang S.-L."/>
            <person name="Wang P.-H."/>
            <person name="Ismail W."/>
            <person name="Wang C.-H."/>
            <person name="Yang C.-Y."/>
            <person name="Chiang Y.-R."/>
        </authorList>
    </citation>
    <scope>NUCLEOTIDE SEQUENCE [LARGE SCALE GENOMIC DNA]</scope>
    <source>
        <strain evidence="18 19">DSM 18526</strain>
    </source>
</reference>
<sequence length="842" mass="89224">MTAHIGADVRPVCCNGCLAVAELIAGTGLGDFYRFRKTPSARPAEMTEDVWAGFAHPDVAAQFVRHANGRDSVILILDGLRCSACGWLVEQILRRTPGVHEASANTTTGRAHIVWDPARANLADIMRTIAQLGYQPHALNDTDRVRLQQQEHRNALKRLAVAGFGMMQVMMFAVSVYAADLTGEVMDASLLHFFRIISLLISTPVMFYAGAPIFAGAWSSLRLRTVGMDVPVSIALVLAYAASVWNTLQNHGEVYFDSVTMFVFFLTLGRFVQMSARHRTTDITDALARQLPPFAHRIYENTVQDVPASSLSRGDVVLVRSGEILPVDGELIDAQAYLDEAMLTGESMPVLRRAGEQLTAGTLNVQDPIRIRATQIASGTVMSHIVALLRRAQAQKPAISRAADAAAARFLRYVLLGAGLTCAAWLAIDPSRAFEATLAVLVVACPCAFAIATPAAMSAATAQLARRGLLVTRPDALEALANIDIVVFDKTGTLTSAELKLTECTTTGTLDEYTCRQIAASLEQASEHPLARAFSGIAPLGEARELRCVAGAGVEGIVQGRHYRIGSPRFIEQLRSAPSSQKDLYRPEDGTDPLARPDAPGENPAGKPAATTLWLGDEQQILARFQLHDAVRPDAAESVAALHEAGIDSRILSGDGEAAVASVAASCGITEFSARCSPADKLAAVQAMQAEGRRVAMMGDGVNDAPVLAAADVSLAMGRGAALAHAGADMLLIGERMRALPEAVALSRKTLRIARQNLLWAATYNLGSLPLAALGFIPPWLAALGMSLSSIGVVLNALRLLPSKTTSRSGSGTGLEWSGTHTRDVPAGAAGADSAASATSAP</sequence>
<keyword evidence="10" id="KW-0460">Magnesium</keyword>
<keyword evidence="11" id="KW-1278">Translocase</keyword>
<keyword evidence="5" id="KW-0597">Phosphoprotein</keyword>
<keyword evidence="4 15" id="KW-1003">Cell membrane</keyword>
<evidence type="ECO:0000256" key="6">
    <source>
        <dbReference type="ARBA" id="ARBA00022692"/>
    </source>
</evidence>
<dbReference type="Gene3D" id="3.30.70.100">
    <property type="match status" value="1"/>
</dbReference>
<dbReference type="InterPro" id="IPR027256">
    <property type="entry name" value="P-typ_ATPase_IB"/>
</dbReference>
<keyword evidence="12 15" id="KW-1133">Transmembrane helix</keyword>
<dbReference type="Gene3D" id="3.40.50.1000">
    <property type="entry name" value="HAD superfamily/HAD-like"/>
    <property type="match status" value="1"/>
</dbReference>
<evidence type="ECO:0000256" key="3">
    <source>
        <dbReference type="ARBA" id="ARBA00022448"/>
    </source>
</evidence>
<keyword evidence="19" id="KW-1185">Reference proteome</keyword>
<feature type="transmembrane region" description="Helical" evidence="15">
    <location>
        <begin position="191"/>
        <end position="218"/>
    </location>
</feature>
<dbReference type="GO" id="GO:0005524">
    <property type="term" value="F:ATP binding"/>
    <property type="evidence" value="ECO:0007669"/>
    <property type="project" value="UniProtKB-UniRule"/>
</dbReference>
<dbReference type="GO" id="GO:0005886">
    <property type="term" value="C:plasma membrane"/>
    <property type="evidence" value="ECO:0007669"/>
    <property type="project" value="UniProtKB-SubCell"/>
</dbReference>
<evidence type="ECO:0000256" key="9">
    <source>
        <dbReference type="ARBA" id="ARBA00022840"/>
    </source>
</evidence>
<feature type="transmembrane region" description="Helical" evidence="15">
    <location>
        <begin position="434"/>
        <end position="457"/>
    </location>
</feature>
<dbReference type="InterPro" id="IPR059000">
    <property type="entry name" value="ATPase_P-type_domA"/>
</dbReference>
<dbReference type="SUPFAM" id="SSF55008">
    <property type="entry name" value="HMA, heavy metal-associated domain"/>
    <property type="match status" value="1"/>
</dbReference>
<feature type="region of interest" description="Disordered" evidence="16">
    <location>
        <begin position="805"/>
        <end position="842"/>
    </location>
</feature>
<dbReference type="InterPro" id="IPR044492">
    <property type="entry name" value="P_typ_ATPase_HD_dom"/>
</dbReference>
<feature type="region of interest" description="Disordered" evidence="16">
    <location>
        <begin position="576"/>
        <end position="609"/>
    </location>
</feature>
<evidence type="ECO:0000256" key="15">
    <source>
        <dbReference type="RuleBase" id="RU362081"/>
    </source>
</evidence>
<name>A0A127FB30_STEDE</name>
<dbReference type="InterPro" id="IPR023214">
    <property type="entry name" value="HAD_sf"/>
</dbReference>
<evidence type="ECO:0000256" key="10">
    <source>
        <dbReference type="ARBA" id="ARBA00022842"/>
    </source>
</evidence>
<dbReference type="GO" id="GO:0005507">
    <property type="term" value="F:copper ion binding"/>
    <property type="evidence" value="ECO:0007669"/>
    <property type="project" value="TreeGrafter"/>
</dbReference>
<dbReference type="SFLD" id="SFLDS00003">
    <property type="entry name" value="Haloacid_Dehalogenase"/>
    <property type="match status" value="1"/>
</dbReference>
<keyword evidence="14 15" id="KW-0472">Membrane</keyword>
<keyword evidence="3" id="KW-0813">Transport</keyword>
<evidence type="ECO:0000256" key="14">
    <source>
        <dbReference type="ARBA" id="ARBA00023136"/>
    </source>
</evidence>